<gene>
    <name evidence="2" type="ORF">Hs30E_20300</name>
</gene>
<accession>A0A6A0BDG8</accession>
<keyword evidence="1" id="KW-1133">Transmembrane helix</keyword>
<dbReference type="AlphaFoldDB" id="A0A6A0BDG8"/>
<sequence length="43" mass="4665">MAEIIAYVEGKEVNIGNNRPNPVKSVALKLIISSFVIALLIIL</sequence>
<organism evidence="2 3">
    <name type="scientific">Pseudolactococcus hodotermopsidis</name>
    <dbReference type="NCBI Taxonomy" id="2709157"/>
    <lineage>
        <taxon>Bacteria</taxon>
        <taxon>Bacillati</taxon>
        <taxon>Bacillota</taxon>
        <taxon>Bacilli</taxon>
        <taxon>Lactobacillales</taxon>
        <taxon>Streptococcaceae</taxon>
        <taxon>Pseudolactococcus</taxon>
    </lineage>
</organism>
<dbReference type="Proteomes" id="UP000480303">
    <property type="component" value="Unassembled WGS sequence"/>
</dbReference>
<reference evidence="2 3" key="1">
    <citation type="submission" date="2020-02" db="EMBL/GenBank/DDBJ databases">
        <title>Draft genome sequence of Lactococcus sp. Hs30E4-3.</title>
        <authorList>
            <person name="Noda S."/>
            <person name="Yuki M."/>
            <person name="Ohkuma M."/>
        </authorList>
    </citation>
    <scope>NUCLEOTIDE SEQUENCE [LARGE SCALE GENOMIC DNA]</scope>
    <source>
        <strain evidence="2 3">Hs30E4-3</strain>
    </source>
</reference>
<evidence type="ECO:0000313" key="2">
    <source>
        <dbReference type="EMBL" id="GFH43479.1"/>
    </source>
</evidence>
<keyword evidence="3" id="KW-1185">Reference proteome</keyword>
<name>A0A6A0BDG8_9LACT</name>
<evidence type="ECO:0000256" key="1">
    <source>
        <dbReference type="SAM" id="Phobius"/>
    </source>
</evidence>
<protein>
    <submittedName>
        <fullName evidence="2">Uncharacterized protein</fullName>
    </submittedName>
</protein>
<dbReference type="EMBL" id="BLLI01000107">
    <property type="protein sequence ID" value="GFH43479.1"/>
    <property type="molecule type" value="Genomic_DNA"/>
</dbReference>
<feature type="transmembrane region" description="Helical" evidence="1">
    <location>
        <begin position="26"/>
        <end position="42"/>
    </location>
</feature>
<dbReference type="RefSeq" id="WP_267130247.1">
    <property type="nucleotide sequence ID" value="NZ_BLLI01000107.1"/>
</dbReference>
<keyword evidence="1" id="KW-0812">Transmembrane</keyword>
<proteinExistence type="predicted"/>
<evidence type="ECO:0000313" key="3">
    <source>
        <dbReference type="Proteomes" id="UP000480303"/>
    </source>
</evidence>
<keyword evidence="1" id="KW-0472">Membrane</keyword>
<comment type="caution">
    <text evidence="2">The sequence shown here is derived from an EMBL/GenBank/DDBJ whole genome shotgun (WGS) entry which is preliminary data.</text>
</comment>